<accession>A0A934VLP3</accession>
<dbReference type="EMBL" id="JAENIO010000009">
    <property type="protein sequence ID" value="MBK1833447.1"/>
    <property type="molecule type" value="Genomic_DNA"/>
</dbReference>
<gene>
    <name evidence="7" type="ORF">JIN78_05170</name>
</gene>
<dbReference type="GO" id="GO:1990904">
    <property type="term" value="C:ribonucleoprotein complex"/>
    <property type="evidence" value="ECO:0007669"/>
    <property type="project" value="UniProtKB-KW"/>
</dbReference>
<dbReference type="InterPro" id="IPR002150">
    <property type="entry name" value="Ribosomal_bL31"/>
</dbReference>
<proteinExistence type="inferred from homology"/>
<dbReference type="InterPro" id="IPR034704">
    <property type="entry name" value="Ribosomal_bL28/bL31-like_sf"/>
</dbReference>
<evidence type="ECO:0000256" key="5">
    <source>
        <dbReference type="RuleBase" id="RU000564"/>
    </source>
</evidence>
<evidence type="ECO:0000256" key="1">
    <source>
        <dbReference type="ARBA" id="ARBA00008196"/>
    </source>
</evidence>
<sequence length="100" mass="11324">MKKDIHPDYHPVVFQDMTSGKRFITRSTATSDKTEEIDGVEHYVISMGITSDSHPFFTGRSTFVDTEGRIDKFQKRFGSIRRAKRPSLKPTAAAEEKSEG</sequence>
<keyword evidence="8" id="KW-1185">Reference proteome</keyword>
<comment type="similarity">
    <text evidence="1">Belongs to the bacterial ribosomal protein bL31 family. Type B subfamily.</text>
</comment>
<evidence type="ECO:0000313" key="8">
    <source>
        <dbReference type="Proteomes" id="UP000604083"/>
    </source>
</evidence>
<comment type="subunit">
    <text evidence="2">Part of the 50S ribosomal subunit.</text>
</comment>
<dbReference type="Proteomes" id="UP000604083">
    <property type="component" value="Unassembled WGS sequence"/>
</dbReference>
<organism evidence="7 8">
    <name type="scientific">Roseibacillus ishigakijimensis</name>
    <dbReference type="NCBI Taxonomy" id="454146"/>
    <lineage>
        <taxon>Bacteria</taxon>
        <taxon>Pseudomonadati</taxon>
        <taxon>Verrucomicrobiota</taxon>
        <taxon>Verrucomicrobiia</taxon>
        <taxon>Verrucomicrobiales</taxon>
        <taxon>Verrucomicrobiaceae</taxon>
        <taxon>Roseibacillus</taxon>
    </lineage>
</organism>
<dbReference type="NCBIfam" id="TIGR00105">
    <property type="entry name" value="L31"/>
    <property type="match status" value="1"/>
</dbReference>
<keyword evidence="4 5" id="KW-0687">Ribonucleoprotein</keyword>
<dbReference type="GO" id="GO:0003735">
    <property type="term" value="F:structural constituent of ribosome"/>
    <property type="evidence" value="ECO:0007669"/>
    <property type="project" value="InterPro"/>
</dbReference>
<dbReference type="InterPro" id="IPR042105">
    <property type="entry name" value="Ribosomal_bL31_sf"/>
</dbReference>
<comment type="caution">
    <text evidence="7">The sequence shown here is derived from an EMBL/GenBank/DDBJ whole genome shotgun (WGS) entry which is preliminary data.</text>
</comment>
<reference evidence="7" key="1">
    <citation type="submission" date="2021-01" db="EMBL/GenBank/DDBJ databases">
        <title>Modified the classification status of verrucomicrobia.</title>
        <authorList>
            <person name="Feng X."/>
        </authorList>
    </citation>
    <scope>NUCLEOTIDE SEQUENCE</scope>
    <source>
        <strain evidence="7">KCTC 12986</strain>
    </source>
</reference>
<dbReference type="PANTHER" id="PTHR33280">
    <property type="entry name" value="50S RIBOSOMAL PROTEIN L31, CHLOROPLASTIC"/>
    <property type="match status" value="1"/>
</dbReference>
<dbReference type="InterPro" id="IPR027493">
    <property type="entry name" value="Ribosomal_bL31_B"/>
</dbReference>
<evidence type="ECO:0000256" key="3">
    <source>
        <dbReference type="ARBA" id="ARBA00022980"/>
    </source>
</evidence>
<dbReference type="AlphaFoldDB" id="A0A934VLP3"/>
<dbReference type="NCBIfam" id="NF002462">
    <property type="entry name" value="PRK01678.1"/>
    <property type="match status" value="1"/>
</dbReference>
<evidence type="ECO:0000256" key="6">
    <source>
        <dbReference type="SAM" id="MobiDB-lite"/>
    </source>
</evidence>
<dbReference type="SUPFAM" id="SSF143800">
    <property type="entry name" value="L28p-like"/>
    <property type="match status" value="1"/>
</dbReference>
<name>A0A934VLP3_9BACT</name>
<dbReference type="GO" id="GO:0006412">
    <property type="term" value="P:translation"/>
    <property type="evidence" value="ECO:0007669"/>
    <property type="project" value="InterPro"/>
</dbReference>
<evidence type="ECO:0000256" key="4">
    <source>
        <dbReference type="ARBA" id="ARBA00023274"/>
    </source>
</evidence>
<dbReference type="PANTHER" id="PTHR33280:SF1">
    <property type="entry name" value="LARGE RIBOSOMAL SUBUNIT PROTEIN BL31C"/>
    <property type="match status" value="1"/>
</dbReference>
<feature type="region of interest" description="Disordered" evidence="6">
    <location>
        <begin position="81"/>
        <end position="100"/>
    </location>
</feature>
<dbReference type="GO" id="GO:0005840">
    <property type="term" value="C:ribosome"/>
    <property type="evidence" value="ECO:0007669"/>
    <property type="project" value="UniProtKB-KW"/>
</dbReference>
<protein>
    <recommendedName>
        <fullName evidence="5">50S ribosomal protein L31</fullName>
    </recommendedName>
</protein>
<evidence type="ECO:0000313" key="7">
    <source>
        <dbReference type="EMBL" id="MBK1833447.1"/>
    </source>
</evidence>
<dbReference type="PRINTS" id="PR01249">
    <property type="entry name" value="RIBOSOMALL31"/>
</dbReference>
<keyword evidence="3 5" id="KW-0689">Ribosomal protein</keyword>
<dbReference type="Pfam" id="PF01197">
    <property type="entry name" value="Ribosomal_L31"/>
    <property type="match status" value="1"/>
</dbReference>
<dbReference type="Gene3D" id="4.10.830.30">
    <property type="entry name" value="Ribosomal protein L31"/>
    <property type="match status" value="1"/>
</dbReference>
<evidence type="ECO:0000256" key="2">
    <source>
        <dbReference type="ARBA" id="ARBA00011838"/>
    </source>
</evidence>
<dbReference type="RefSeq" id="WP_200390883.1">
    <property type="nucleotide sequence ID" value="NZ_JAENIO010000009.1"/>
</dbReference>